<evidence type="ECO:0000313" key="3">
    <source>
        <dbReference type="Proteomes" id="UP001165160"/>
    </source>
</evidence>
<comment type="caution">
    <text evidence="2">The sequence shown here is derived from an EMBL/GenBank/DDBJ whole genome shotgun (WGS) entry which is preliminary data.</text>
</comment>
<dbReference type="AlphaFoldDB" id="A0A9W7FN89"/>
<sequence length="192" mass="21118">MIPSMIMPPTPSAGLVSAPPPAVSAPPPTVTAPPPPVPPSLSPCQAHLISLIVLSHPFPSLPLLPPLPPPYTHGRLPYSTLVNRLTSKRGLNFLTVPELKSVLRHLKTWYHVKISGNKKSIIEQIMLKPIPILEDSIHETFQSIQFIKDHIDKMSEEVVELMKVPLPLTDYGLGLISAEIVRLGGQVDVWRR</sequence>
<dbReference type="EMBL" id="BRXX01000515">
    <property type="protein sequence ID" value="GMI15268.1"/>
    <property type="molecule type" value="Genomic_DNA"/>
</dbReference>
<accession>A0A9W7FN89</accession>
<protein>
    <submittedName>
        <fullName evidence="2">Uncharacterized protein</fullName>
    </submittedName>
</protein>
<gene>
    <name evidence="2" type="ORF">TrVE_jg265</name>
</gene>
<name>A0A9W7FN89_9STRA</name>
<feature type="compositionally biased region" description="Pro residues" evidence="1">
    <location>
        <begin position="1"/>
        <end position="11"/>
    </location>
</feature>
<evidence type="ECO:0000256" key="1">
    <source>
        <dbReference type="SAM" id="MobiDB-lite"/>
    </source>
</evidence>
<organism evidence="2 3">
    <name type="scientific">Triparma verrucosa</name>
    <dbReference type="NCBI Taxonomy" id="1606542"/>
    <lineage>
        <taxon>Eukaryota</taxon>
        <taxon>Sar</taxon>
        <taxon>Stramenopiles</taxon>
        <taxon>Ochrophyta</taxon>
        <taxon>Bolidophyceae</taxon>
        <taxon>Parmales</taxon>
        <taxon>Triparmaceae</taxon>
        <taxon>Triparma</taxon>
    </lineage>
</organism>
<feature type="compositionally biased region" description="Pro residues" evidence="1">
    <location>
        <begin position="18"/>
        <end position="38"/>
    </location>
</feature>
<reference evidence="3" key="1">
    <citation type="journal article" date="2023" name="Commun. Biol.">
        <title>Genome analysis of Parmales, the sister group of diatoms, reveals the evolutionary specialization of diatoms from phago-mixotrophs to photoautotrophs.</title>
        <authorList>
            <person name="Ban H."/>
            <person name="Sato S."/>
            <person name="Yoshikawa S."/>
            <person name="Yamada K."/>
            <person name="Nakamura Y."/>
            <person name="Ichinomiya M."/>
            <person name="Sato N."/>
            <person name="Blanc-Mathieu R."/>
            <person name="Endo H."/>
            <person name="Kuwata A."/>
            <person name="Ogata H."/>
        </authorList>
    </citation>
    <scope>NUCLEOTIDE SEQUENCE [LARGE SCALE GENOMIC DNA]</scope>
    <source>
        <strain evidence="3">NIES 3699</strain>
    </source>
</reference>
<evidence type="ECO:0000313" key="2">
    <source>
        <dbReference type="EMBL" id="GMI15268.1"/>
    </source>
</evidence>
<dbReference type="Proteomes" id="UP001165160">
    <property type="component" value="Unassembled WGS sequence"/>
</dbReference>
<feature type="region of interest" description="Disordered" evidence="1">
    <location>
        <begin position="1"/>
        <end position="38"/>
    </location>
</feature>
<keyword evidence="3" id="KW-1185">Reference proteome</keyword>
<proteinExistence type="predicted"/>